<dbReference type="InterPro" id="IPR011009">
    <property type="entry name" value="Kinase-like_dom_sf"/>
</dbReference>
<evidence type="ECO:0000259" key="1">
    <source>
        <dbReference type="Pfam" id="PF07714"/>
    </source>
</evidence>
<dbReference type="InParanoid" id="E2A311"/>
<dbReference type="SUPFAM" id="SSF56112">
    <property type="entry name" value="Protein kinase-like (PK-like)"/>
    <property type="match status" value="1"/>
</dbReference>
<organism evidence="3">
    <name type="scientific">Camponotus floridanus</name>
    <name type="common">Florida carpenter ant</name>
    <dbReference type="NCBI Taxonomy" id="104421"/>
    <lineage>
        <taxon>Eukaryota</taxon>
        <taxon>Metazoa</taxon>
        <taxon>Ecdysozoa</taxon>
        <taxon>Arthropoda</taxon>
        <taxon>Hexapoda</taxon>
        <taxon>Insecta</taxon>
        <taxon>Pterygota</taxon>
        <taxon>Neoptera</taxon>
        <taxon>Endopterygota</taxon>
        <taxon>Hymenoptera</taxon>
        <taxon>Apocrita</taxon>
        <taxon>Aculeata</taxon>
        <taxon>Formicoidea</taxon>
        <taxon>Formicidae</taxon>
        <taxon>Formicinae</taxon>
        <taxon>Camponotus</taxon>
    </lineage>
</organism>
<name>E2A311_CAMFO</name>
<keyword evidence="2" id="KW-0418">Kinase</keyword>
<dbReference type="Gene3D" id="1.10.510.10">
    <property type="entry name" value="Transferase(Phosphotransferase) domain 1"/>
    <property type="match status" value="1"/>
</dbReference>
<accession>E2A311</accession>
<dbReference type="OrthoDB" id="7543966at2759"/>
<dbReference type="Pfam" id="PF07714">
    <property type="entry name" value="PK_Tyr_Ser-Thr"/>
    <property type="match status" value="1"/>
</dbReference>
<keyword evidence="3" id="KW-1185">Reference proteome</keyword>
<evidence type="ECO:0000313" key="2">
    <source>
        <dbReference type="EMBL" id="EFN72185.1"/>
    </source>
</evidence>
<dbReference type="AlphaFoldDB" id="E2A311"/>
<dbReference type="EMBL" id="GL436257">
    <property type="protein sequence ID" value="EFN72185.1"/>
    <property type="molecule type" value="Genomic_DNA"/>
</dbReference>
<dbReference type="InterPro" id="IPR001245">
    <property type="entry name" value="Ser-Thr/Tyr_kinase_cat_dom"/>
</dbReference>
<gene>
    <name evidence="2" type="ORF">EAG_14369</name>
</gene>
<dbReference type="STRING" id="104421.E2A311"/>
<feature type="domain" description="Serine-threonine/tyrosine-protein kinase catalytic" evidence="1">
    <location>
        <begin position="1"/>
        <end position="62"/>
    </location>
</feature>
<keyword evidence="2" id="KW-0808">Transferase</keyword>
<protein>
    <submittedName>
        <fullName evidence="2">Proto-oncogene tyrosine-protein kinase ROS</fullName>
    </submittedName>
</protein>
<dbReference type="Proteomes" id="UP000000311">
    <property type="component" value="Unassembled WGS sequence"/>
</dbReference>
<sequence>MLRKDASSNEKKKFLKNAKLMNHFRHKHIRLLAICLDGESPLLMLELMEIGDLLKYLRDCRNLQASDSSALRL</sequence>
<evidence type="ECO:0000313" key="3">
    <source>
        <dbReference type="Proteomes" id="UP000000311"/>
    </source>
</evidence>
<reference evidence="2 3" key="1">
    <citation type="journal article" date="2010" name="Science">
        <title>Genomic comparison of the ants Camponotus floridanus and Harpegnathos saltator.</title>
        <authorList>
            <person name="Bonasio R."/>
            <person name="Zhang G."/>
            <person name="Ye C."/>
            <person name="Mutti N.S."/>
            <person name="Fang X."/>
            <person name="Qin N."/>
            <person name="Donahue G."/>
            <person name="Yang P."/>
            <person name="Li Q."/>
            <person name="Li C."/>
            <person name="Zhang P."/>
            <person name="Huang Z."/>
            <person name="Berger S.L."/>
            <person name="Reinberg D."/>
            <person name="Wang J."/>
            <person name="Liebig J."/>
        </authorList>
    </citation>
    <scope>NUCLEOTIDE SEQUENCE [LARGE SCALE GENOMIC DNA]</scope>
    <source>
        <strain evidence="3">C129</strain>
    </source>
</reference>
<proteinExistence type="predicted"/>
<dbReference type="GO" id="GO:0004672">
    <property type="term" value="F:protein kinase activity"/>
    <property type="evidence" value="ECO:0007669"/>
    <property type="project" value="InterPro"/>
</dbReference>